<dbReference type="InterPro" id="IPR022742">
    <property type="entry name" value="Hydrolase_4"/>
</dbReference>
<feature type="domain" description="Serine aminopeptidase S33" evidence="1">
    <location>
        <begin position="36"/>
        <end position="267"/>
    </location>
</feature>
<dbReference type="SUPFAM" id="SSF53474">
    <property type="entry name" value="alpha/beta-Hydrolases"/>
    <property type="match status" value="1"/>
</dbReference>
<dbReference type="InterPro" id="IPR000073">
    <property type="entry name" value="AB_hydrolase_1"/>
</dbReference>
<dbReference type="Gene3D" id="3.40.50.1820">
    <property type="entry name" value="alpha/beta hydrolase"/>
    <property type="match status" value="1"/>
</dbReference>
<dbReference type="Pfam" id="PF12146">
    <property type="entry name" value="Hydrolase_4"/>
    <property type="match status" value="1"/>
</dbReference>
<organism evidence="2 3">
    <name type="scientific">Pontiella agarivorans</name>
    <dbReference type="NCBI Taxonomy" id="3038953"/>
    <lineage>
        <taxon>Bacteria</taxon>
        <taxon>Pseudomonadati</taxon>
        <taxon>Kiritimatiellota</taxon>
        <taxon>Kiritimatiellia</taxon>
        <taxon>Kiritimatiellales</taxon>
        <taxon>Pontiellaceae</taxon>
        <taxon>Pontiella</taxon>
    </lineage>
</organism>
<evidence type="ECO:0000313" key="3">
    <source>
        <dbReference type="Proteomes" id="UP001290861"/>
    </source>
</evidence>
<dbReference type="Proteomes" id="UP001290861">
    <property type="component" value="Unassembled WGS sequence"/>
</dbReference>
<dbReference type="PRINTS" id="PR00111">
    <property type="entry name" value="ABHYDROLASE"/>
</dbReference>
<gene>
    <name evidence="2" type="ORF">P9H32_09845</name>
</gene>
<keyword evidence="3" id="KW-1185">Reference proteome</keyword>
<protein>
    <submittedName>
        <fullName evidence="2">Lysophospholipase</fullName>
    </submittedName>
</protein>
<dbReference type="InterPro" id="IPR051044">
    <property type="entry name" value="MAG_DAG_Lipase"/>
</dbReference>
<name>A0ABU5MXJ9_9BACT</name>
<dbReference type="InterPro" id="IPR029058">
    <property type="entry name" value="AB_hydrolase_fold"/>
</dbReference>
<evidence type="ECO:0000259" key="1">
    <source>
        <dbReference type="Pfam" id="PF12146"/>
    </source>
</evidence>
<reference evidence="2 3" key="1">
    <citation type="journal article" date="2024" name="Appl. Environ. Microbiol.">
        <title>Pontiella agarivorans sp. nov., a novel marine anaerobic bacterium capable of degrading macroalgal polysaccharides and fixing nitrogen.</title>
        <authorList>
            <person name="Liu N."/>
            <person name="Kivenson V."/>
            <person name="Peng X."/>
            <person name="Cui Z."/>
            <person name="Lankiewicz T.S."/>
            <person name="Gosselin K.M."/>
            <person name="English C.J."/>
            <person name="Blair E.M."/>
            <person name="O'Malley M.A."/>
            <person name="Valentine D.L."/>
        </authorList>
    </citation>
    <scope>NUCLEOTIDE SEQUENCE [LARGE SCALE GENOMIC DNA]</scope>
    <source>
        <strain evidence="2 3">NLcol2</strain>
    </source>
</reference>
<dbReference type="PANTHER" id="PTHR11614">
    <property type="entry name" value="PHOSPHOLIPASE-RELATED"/>
    <property type="match status" value="1"/>
</dbReference>
<evidence type="ECO:0000313" key="2">
    <source>
        <dbReference type="EMBL" id="MDZ8118929.1"/>
    </source>
</evidence>
<accession>A0ABU5MXJ9</accession>
<proteinExistence type="predicted"/>
<comment type="caution">
    <text evidence="2">The sequence shown here is derived from an EMBL/GenBank/DDBJ whole genome shotgun (WGS) entry which is preliminary data.</text>
</comment>
<dbReference type="EMBL" id="JARVCO010000010">
    <property type="protein sequence ID" value="MDZ8118929.1"/>
    <property type="molecule type" value="Genomic_DNA"/>
</dbReference>
<sequence>MPGTGRRQRKRMIEPFSVQTTDGLLLRGGCRTPEGPIRGVILLVHGLGEHLGRYDHVARMLENSGFAVLGTDLRGHGNSEGRRGHVPTFGTLLDDLFQTLEKAGIAFPGLPLFLYGHSLGGLIVLDFALNRKLEVAGIISSAPALQICDPPSAWKLGMVKLLRNLHLHPAVSSGLDDRKLSRDLNVIRAYRNDPLTHNRITPALALGMIEAGKRCRKQAAELSVPALLFHGSDDRITDPVITRQFAENAGGNCTFKMLSGVLHEPHNAPLKKQVFELILNWLNDRL</sequence>